<organism evidence="1 2">
    <name type="scientific">Aspergillus brasiliensis</name>
    <dbReference type="NCBI Taxonomy" id="319629"/>
    <lineage>
        <taxon>Eukaryota</taxon>
        <taxon>Fungi</taxon>
        <taxon>Dikarya</taxon>
        <taxon>Ascomycota</taxon>
        <taxon>Pezizomycotina</taxon>
        <taxon>Eurotiomycetes</taxon>
        <taxon>Eurotiomycetidae</taxon>
        <taxon>Eurotiales</taxon>
        <taxon>Aspergillaceae</taxon>
        <taxon>Aspergillus</taxon>
        <taxon>Aspergillus subgen. Circumdati</taxon>
    </lineage>
</organism>
<sequence>MPPFPILFYDPKDWTANHLQSLRLERHFNASLDEVIGAEYIPKDGDEGSIPTRSFTVYFQRRSQMVEFESLAAEFAEPTEGELKNLCRTACVRYRRNMFLPVFQRLCQMLNSDVFFDASRQALLAFVDITLRHVHLEKPLQTSCIQSISFKVAGVRGELQCQGVLSESSMPQSPLGFFSVAKDGDYNFKGQVAQLLLQKAVAYQLKQSRRAYVIFMDGTNLQITMADPDREYLDALFHGNRPDSVLHLYHSEFFNLCNRRRRKEALRVILGLIRRLDADGLTRVLP</sequence>
<protein>
    <submittedName>
        <fullName evidence="1">Uncharacterized protein</fullName>
    </submittedName>
</protein>
<dbReference type="AlphaFoldDB" id="A0A9W5Z0S0"/>
<evidence type="ECO:0000313" key="1">
    <source>
        <dbReference type="EMBL" id="GKZ26333.1"/>
    </source>
</evidence>
<gene>
    <name evidence="1" type="ORF">AbraCBS73388_002417</name>
</gene>
<proteinExistence type="predicted"/>
<dbReference type="Proteomes" id="UP001143548">
    <property type="component" value="Unassembled WGS sequence"/>
</dbReference>
<evidence type="ECO:0000313" key="2">
    <source>
        <dbReference type="Proteomes" id="UP001143548"/>
    </source>
</evidence>
<name>A0A9W5Z0S0_9EURO</name>
<accession>A0A9W5Z0S0</accession>
<reference evidence="1" key="1">
    <citation type="submission" date="2022-07" db="EMBL/GenBank/DDBJ databases">
        <title>Taxonomy of Aspergillus series Nigri: significant species reduction supported by multi-species coalescent approaches.</title>
        <authorList>
            <person name="Bian C."/>
            <person name="Kusuya Y."/>
            <person name="Sklenar F."/>
            <person name="D'hooge E."/>
            <person name="Yaguchi T."/>
            <person name="Takahashi H."/>
            <person name="Hubka V."/>
        </authorList>
    </citation>
    <scope>NUCLEOTIDE SEQUENCE</scope>
    <source>
        <strain evidence="1">CBS 733.88</strain>
    </source>
</reference>
<dbReference type="EMBL" id="BROQ01000142">
    <property type="protein sequence ID" value="GKZ26333.1"/>
    <property type="molecule type" value="Genomic_DNA"/>
</dbReference>
<comment type="caution">
    <text evidence="1">The sequence shown here is derived from an EMBL/GenBank/DDBJ whole genome shotgun (WGS) entry which is preliminary data.</text>
</comment>